<gene>
    <name evidence="4" type="ORF">QRT05_09540</name>
</gene>
<dbReference type="Gene3D" id="3.60.21.10">
    <property type="match status" value="1"/>
</dbReference>
<dbReference type="Pfam" id="PF00149">
    <property type="entry name" value="Metallophos"/>
    <property type="match status" value="1"/>
</dbReference>
<dbReference type="SUPFAM" id="SSF56300">
    <property type="entry name" value="Metallo-dependent phosphatases"/>
    <property type="match status" value="1"/>
</dbReference>
<comment type="caution">
    <text evidence="4">The sequence shown here is derived from an EMBL/GenBank/DDBJ whole genome shotgun (WGS) entry which is preliminary data.</text>
</comment>
<evidence type="ECO:0000256" key="1">
    <source>
        <dbReference type="SAM" id="MobiDB-lite"/>
    </source>
</evidence>
<feature type="transmembrane region" description="Helical" evidence="2">
    <location>
        <begin position="20"/>
        <end position="40"/>
    </location>
</feature>
<reference evidence="4 5" key="1">
    <citation type="submission" date="2023-06" db="EMBL/GenBank/DDBJ databases">
        <title>Cellulomonas sp. MW9 Whole genome sequence.</title>
        <authorList>
            <person name="Park S."/>
        </authorList>
    </citation>
    <scope>NUCLEOTIDE SEQUENCE [LARGE SCALE GENOMIC DNA]</scope>
    <source>
        <strain evidence="4 5">MW9</strain>
    </source>
</reference>
<dbReference type="InterPro" id="IPR029052">
    <property type="entry name" value="Metallo-depent_PP-like"/>
</dbReference>
<keyword evidence="2" id="KW-0812">Transmembrane</keyword>
<keyword evidence="2" id="KW-0472">Membrane</keyword>
<organism evidence="4 5">
    <name type="scientific">Cellulomonas edaphi</name>
    <dbReference type="NCBI Taxonomy" id="3053468"/>
    <lineage>
        <taxon>Bacteria</taxon>
        <taxon>Bacillati</taxon>
        <taxon>Actinomycetota</taxon>
        <taxon>Actinomycetes</taxon>
        <taxon>Micrococcales</taxon>
        <taxon>Cellulomonadaceae</taxon>
        <taxon>Cellulomonas</taxon>
    </lineage>
</organism>
<evidence type="ECO:0000259" key="3">
    <source>
        <dbReference type="Pfam" id="PF00149"/>
    </source>
</evidence>
<evidence type="ECO:0000256" key="2">
    <source>
        <dbReference type="SAM" id="Phobius"/>
    </source>
</evidence>
<feature type="region of interest" description="Disordered" evidence="1">
    <location>
        <begin position="531"/>
        <end position="557"/>
    </location>
</feature>
<proteinExistence type="predicted"/>
<keyword evidence="5" id="KW-1185">Reference proteome</keyword>
<evidence type="ECO:0000313" key="5">
    <source>
        <dbReference type="Proteomes" id="UP001321453"/>
    </source>
</evidence>
<dbReference type="Proteomes" id="UP001321453">
    <property type="component" value="Unassembled WGS sequence"/>
</dbReference>
<protein>
    <submittedName>
        <fullName evidence="4">Metallophosphoesterase</fullName>
    </submittedName>
</protein>
<feature type="transmembrane region" description="Helical" evidence="2">
    <location>
        <begin position="133"/>
        <end position="154"/>
    </location>
</feature>
<feature type="domain" description="Calcineurin-like phosphoesterase" evidence="3">
    <location>
        <begin position="287"/>
        <end position="452"/>
    </location>
</feature>
<keyword evidence="2" id="KW-1133">Transmembrane helix</keyword>
<accession>A0ABT7S9G5</accession>
<sequence length="557" mass="58082">MSDAIAPEPTLRRRRWWPRLLLGVVAVVAALVFGVTTASYPGSLGPHEARYDVTVDGTVTVDLGPLGTLQIDSTLPLDLGVHITVQEIPASFVGLDEATTLQALSGDLSSYVQFFSAPRAVVRDVARGLALDALVRTLVALLVVIVAWGAGSTLLGAARRRELADRVRPHERHLLMGGAIAVVVVLAASSGLEAARKDAEPAVAESVFDGTALEGARVTGRLGGVIDTYGRNALDAYERSKAFYARANASLAAQWELTSAAVVERDRLFGSVPGDSSVRTADPELVTVVVVSDLHCNVGMAPLITTLVERSDASLVLDAGDTTINGTSVEQFCVSTFAHAVPDGVELVTSPGNHDSAETAQMYARAGAKVLDGEVVDVDGIRILGDDDPNQTRLGQGTSAGVRTADEEGADLAATACDDDKGVDLLLVHTPWVGDATLEAGCAPAQVSGHLHRRTDPTQVGSGIRYISSSSAGATLNQATVGPLHGTAEMTVLRWDPDARRIVDYQVVQVTPDAKAHVRWPATWPTPVPVVPSSMAPGGTPATPTSAPSPGSVPSQP</sequence>
<evidence type="ECO:0000313" key="4">
    <source>
        <dbReference type="EMBL" id="MDM7831574.1"/>
    </source>
</evidence>
<dbReference type="RefSeq" id="WP_289446934.1">
    <property type="nucleotide sequence ID" value="NZ_JAUCGR010000002.1"/>
</dbReference>
<feature type="transmembrane region" description="Helical" evidence="2">
    <location>
        <begin position="174"/>
        <end position="192"/>
    </location>
</feature>
<dbReference type="InterPro" id="IPR004843">
    <property type="entry name" value="Calcineurin-like_PHP"/>
</dbReference>
<name>A0ABT7S9G5_9CELL</name>
<dbReference type="EMBL" id="JAUCGR010000002">
    <property type="protein sequence ID" value="MDM7831574.1"/>
    <property type="molecule type" value="Genomic_DNA"/>
</dbReference>